<feature type="non-terminal residue" evidence="13">
    <location>
        <position position="1"/>
    </location>
</feature>
<gene>
    <name evidence="13" type="primary">Eml1</name>
    <name evidence="13" type="ORF">ONYCOR_R06473</name>
</gene>
<comment type="subcellular location">
    <subcellularLocation>
        <location evidence="1">Cytoplasm</location>
        <location evidence="1">Cytoskeleton</location>
    </subcellularLocation>
</comment>
<dbReference type="GO" id="GO:0072686">
    <property type="term" value="C:mitotic spindle"/>
    <property type="evidence" value="ECO:0007669"/>
    <property type="project" value="TreeGrafter"/>
</dbReference>
<dbReference type="Pfam" id="PF23414">
    <property type="entry name" value="Beta-prop_EML_2"/>
    <property type="match status" value="1"/>
</dbReference>
<feature type="domain" description="EML-like first beta-propeller" evidence="11">
    <location>
        <begin position="285"/>
        <end position="550"/>
    </location>
</feature>
<keyword evidence="14" id="KW-1185">Reference proteome</keyword>
<keyword evidence="3" id="KW-0963">Cytoplasm</keyword>
<evidence type="ECO:0000256" key="6">
    <source>
        <dbReference type="ARBA" id="ARBA00022737"/>
    </source>
</evidence>
<dbReference type="PANTHER" id="PTHR13720">
    <property type="entry name" value="WD-40 REPEAT PROTEIN"/>
    <property type="match status" value="1"/>
</dbReference>
<proteinExistence type="inferred from homology"/>
<keyword evidence="9" id="KW-0175">Coiled coil</keyword>
<reference evidence="13 14" key="1">
    <citation type="submission" date="2019-09" db="EMBL/GenBank/DDBJ databases">
        <title>Bird 10,000 Genomes (B10K) Project - Family phase.</title>
        <authorList>
            <person name="Zhang G."/>
        </authorList>
    </citation>
    <scope>NUCLEOTIDE SEQUENCE [LARGE SCALE GENOMIC DNA]</scope>
    <source>
        <strain evidence="13">B10K-DU-028-75</strain>
        <tissue evidence="13">Mixed tissue sample</tissue>
    </source>
</reference>
<feature type="compositionally biased region" description="Low complexity" evidence="10">
    <location>
        <begin position="177"/>
        <end position="189"/>
    </location>
</feature>
<dbReference type="GO" id="GO:0008017">
    <property type="term" value="F:microtubule binding"/>
    <property type="evidence" value="ECO:0007669"/>
    <property type="project" value="TreeGrafter"/>
</dbReference>
<dbReference type="InterPro" id="IPR050630">
    <property type="entry name" value="WD_repeat_EMAP"/>
</dbReference>
<evidence type="ECO:0000256" key="8">
    <source>
        <dbReference type="PROSITE-ProRule" id="PRU00221"/>
    </source>
</evidence>
<dbReference type="InterPro" id="IPR001680">
    <property type="entry name" value="WD40_rpt"/>
</dbReference>
<evidence type="ECO:0000313" key="13">
    <source>
        <dbReference type="EMBL" id="NWU75688.1"/>
    </source>
</evidence>
<feature type="repeat" description="WD" evidence="8">
    <location>
        <begin position="801"/>
        <end position="836"/>
    </location>
</feature>
<evidence type="ECO:0000256" key="1">
    <source>
        <dbReference type="ARBA" id="ARBA00004245"/>
    </source>
</evidence>
<dbReference type="AlphaFoldDB" id="A0A7K5ZD81"/>
<keyword evidence="5" id="KW-0493">Microtubule</keyword>
<dbReference type="InterPro" id="IPR055439">
    <property type="entry name" value="Beta-prop_EML_1st"/>
</dbReference>
<dbReference type="SUPFAM" id="SSF50998">
    <property type="entry name" value="Quinoprotein alcohol dehydrogenase-like"/>
    <property type="match status" value="2"/>
</dbReference>
<evidence type="ECO:0000256" key="10">
    <source>
        <dbReference type="SAM" id="MobiDB-lite"/>
    </source>
</evidence>
<name>A0A7K5ZD81_ONYCO</name>
<feature type="repeat" description="WD" evidence="8">
    <location>
        <begin position="560"/>
        <end position="595"/>
    </location>
</feature>
<keyword evidence="4 8" id="KW-0853">WD repeat</keyword>
<evidence type="ECO:0000313" key="14">
    <source>
        <dbReference type="Proteomes" id="UP000550309"/>
    </source>
</evidence>
<feature type="region of interest" description="Disordered" evidence="10">
    <location>
        <begin position="96"/>
        <end position="133"/>
    </location>
</feature>
<evidence type="ECO:0000259" key="11">
    <source>
        <dbReference type="Pfam" id="PF23409"/>
    </source>
</evidence>
<feature type="compositionally biased region" description="Low complexity" evidence="10">
    <location>
        <begin position="107"/>
        <end position="120"/>
    </location>
</feature>
<feature type="region of interest" description="Disordered" evidence="10">
    <location>
        <begin position="149"/>
        <end position="200"/>
    </location>
</feature>
<dbReference type="CDD" id="cd21947">
    <property type="entry name" value="TD_EMAP1"/>
    <property type="match status" value="1"/>
</dbReference>
<accession>A0A7K5ZD81</accession>
<evidence type="ECO:0000256" key="3">
    <source>
        <dbReference type="ARBA" id="ARBA00022490"/>
    </source>
</evidence>
<dbReference type="InterPro" id="IPR011047">
    <property type="entry name" value="Quinoprotein_ADH-like_sf"/>
</dbReference>
<protein>
    <submittedName>
        <fullName evidence="13">EMAL1 protein</fullName>
    </submittedName>
</protein>
<comment type="caution">
    <text evidence="13">The sequence shown here is derived from an EMBL/GenBank/DDBJ whole genome shotgun (WGS) entry which is preliminary data.</text>
</comment>
<feature type="non-terminal residue" evidence="13">
    <location>
        <position position="836"/>
    </location>
</feature>
<dbReference type="FunFam" id="2.130.10.10:FF:000005">
    <property type="entry name" value="Putative echinoderm microtubule-associated protein-like 1"/>
    <property type="match status" value="1"/>
</dbReference>
<feature type="domain" description="EML-like second beta-propeller" evidence="12">
    <location>
        <begin position="567"/>
        <end position="835"/>
    </location>
</feature>
<evidence type="ECO:0000256" key="2">
    <source>
        <dbReference type="ARBA" id="ARBA00006489"/>
    </source>
</evidence>
<dbReference type="Proteomes" id="UP000550309">
    <property type="component" value="Unassembled WGS sequence"/>
</dbReference>
<dbReference type="OrthoDB" id="47802at2759"/>
<evidence type="ECO:0000259" key="12">
    <source>
        <dbReference type="Pfam" id="PF23414"/>
    </source>
</evidence>
<feature type="compositionally biased region" description="Polar residues" evidence="10">
    <location>
        <begin position="96"/>
        <end position="105"/>
    </location>
</feature>
<feature type="coiled-coil region" evidence="9">
    <location>
        <begin position="14"/>
        <end position="55"/>
    </location>
</feature>
<organism evidence="13 14">
    <name type="scientific">Onychorhynchus coronatus</name>
    <name type="common">Royal flycatcher</name>
    <dbReference type="NCBI Taxonomy" id="360224"/>
    <lineage>
        <taxon>Eukaryota</taxon>
        <taxon>Metazoa</taxon>
        <taxon>Chordata</taxon>
        <taxon>Craniata</taxon>
        <taxon>Vertebrata</taxon>
        <taxon>Euteleostomi</taxon>
        <taxon>Archelosauria</taxon>
        <taxon>Archosauria</taxon>
        <taxon>Dinosauria</taxon>
        <taxon>Saurischia</taxon>
        <taxon>Theropoda</taxon>
        <taxon>Coelurosauria</taxon>
        <taxon>Aves</taxon>
        <taxon>Neognathae</taxon>
        <taxon>Neoaves</taxon>
        <taxon>Telluraves</taxon>
        <taxon>Australaves</taxon>
        <taxon>Passeriformes</taxon>
        <taxon>Tyrannidae</taxon>
        <taxon>Onychorhynchus</taxon>
    </lineage>
</organism>
<dbReference type="EMBL" id="VZRK01000017">
    <property type="protein sequence ID" value="NWU75688.1"/>
    <property type="molecule type" value="Genomic_DNA"/>
</dbReference>
<feature type="repeat" description="WD" evidence="8">
    <location>
        <begin position="689"/>
        <end position="720"/>
    </location>
</feature>
<keyword evidence="6" id="KW-0677">Repeat</keyword>
<evidence type="ECO:0000256" key="9">
    <source>
        <dbReference type="SAM" id="Coils"/>
    </source>
</evidence>
<evidence type="ECO:0000256" key="5">
    <source>
        <dbReference type="ARBA" id="ARBA00022701"/>
    </source>
</evidence>
<dbReference type="InterPro" id="IPR055442">
    <property type="entry name" value="Beta-prop_EML-like_2nd"/>
</dbReference>
<evidence type="ECO:0000256" key="7">
    <source>
        <dbReference type="ARBA" id="ARBA00023212"/>
    </source>
</evidence>
<dbReference type="GO" id="GO:0005874">
    <property type="term" value="C:microtubule"/>
    <property type="evidence" value="ECO:0007669"/>
    <property type="project" value="UniProtKB-KW"/>
</dbReference>
<dbReference type="GO" id="GO:0000226">
    <property type="term" value="P:microtubule cytoskeleton organization"/>
    <property type="evidence" value="ECO:0007669"/>
    <property type="project" value="TreeGrafter"/>
</dbReference>
<comment type="similarity">
    <text evidence="2">Belongs to the WD repeat EMAP family.</text>
</comment>
<sequence>LLFCSDDSASAASSMEVTDRIASLEQRVQMQEDDIQLLKSALADVVRRLNITEEQQAMQNKKGPTKDQSMIKKAAAEAGKLVSPATTARPLVQTLPLRTTVNNGTVLPKKPSGSLPSPSGTRKETVPPAAKSRSVNLLNACKLKKPALSTIKRTSSAERVSPGGRRESYGDSKGSRNRTGSTSSSSSGKKNSESKPKEPMFSAEEGYVKMFLRGRPVTMYMPKEQVESYNLEAKVELPAKRLKLEWVYGYRGRDCRSNLYLLPTGETVYFIASVVVLFNVEEQLQRHYTGHNDDVKCLAVHPDRITIATGQVAGTSKDGKQLPPHVRVWDSVTLNTLHVIGMGFFDRAVTCIAFSKSNGGSSLCSVDDSNDHVLSVWDWQKEEKLADVKCSNEAVFAADFHPTDTNIIVTCGKSHLYFWTLEGNSLIKKQGLFEKQEKPKFVLCVTFSENGDTITGDSSGNILVWGKGTNRISHAVQGAHEGGIFALCMLRDGTLVSGGGKDRKLISWNGNYQKIHKTEIPEQFGPIRTVAEGKGDVVLIGTTRNFVLQGTLSGDFFPITQGHTDELWGLAVHSSKPQFFTCGHDKHITLWDATTHHPIWDKIIEDPAQSSGFHPSASVVAVGTLTGRWFVFDTETKDLVTVHTDGNEQLSVMRYSPDGNFLAIGSHDNCIYIYGVSENGRKYTRIGKCSGHSSFITHLDWSVNSQYLVSNSGDYEILYWIPSACKQVVSVETTRDIEWATYTCTLGFHVFGVWPEGSDGTDINAVCRSRGRKLLSTGDDFGKVHLFSYPCSQFRAPSHVYGGHSSHVTNVDFLCEDTHLISTGGKDTSIMQWRVI</sequence>
<dbReference type="FunFam" id="2.130.10.10:FF:000011">
    <property type="entry name" value="Echinoderm microtubule-associated protein-like 2 isoform 1"/>
    <property type="match status" value="1"/>
</dbReference>
<dbReference type="Pfam" id="PF23409">
    <property type="entry name" value="Beta-prop_EML"/>
    <property type="match status" value="1"/>
</dbReference>
<dbReference type="PROSITE" id="PS50294">
    <property type="entry name" value="WD_REPEATS_REGION"/>
    <property type="match status" value="1"/>
</dbReference>
<dbReference type="InterPro" id="IPR005108">
    <property type="entry name" value="HELP"/>
</dbReference>
<dbReference type="PROSITE" id="PS50082">
    <property type="entry name" value="WD_REPEATS_2"/>
    <property type="match status" value="3"/>
</dbReference>
<dbReference type="Pfam" id="PF03451">
    <property type="entry name" value="HELP"/>
    <property type="match status" value="1"/>
</dbReference>
<evidence type="ECO:0000256" key="4">
    <source>
        <dbReference type="ARBA" id="ARBA00022574"/>
    </source>
</evidence>
<dbReference type="InterPro" id="IPR015943">
    <property type="entry name" value="WD40/YVTN_repeat-like_dom_sf"/>
</dbReference>
<keyword evidence="7" id="KW-0206">Cytoskeleton</keyword>
<feature type="compositionally biased region" description="Basic and acidic residues" evidence="10">
    <location>
        <begin position="164"/>
        <end position="174"/>
    </location>
</feature>
<dbReference type="PANTHER" id="PTHR13720:SF22">
    <property type="entry name" value="ECHINODERM MICROTUBULE-ASSOCIATED PROTEIN-LIKE 1"/>
    <property type="match status" value="1"/>
</dbReference>
<dbReference type="SMART" id="SM00320">
    <property type="entry name" value="WD40"/>
    <property type="match status" value="9"/>
</dbReference>
<dbReference type="Gene3D" id="2.130.10.10">
    <property type="entry name" value="YVTN repeat-like/Quinoprotein amine dehydrogenase"/>
    <property type="match status" value="2"/>
</dbReference>